<name>A0A0F9FPV8_9ZZZZ</name>
<dbReference type="AlphaFoldDB" id="A0A0F9FPV8"/>
<accession>A0A0F9FPV8</accession>
<proteinExistence type="predicted"/>
<reference evidence="1" key="1">
    <citation type="journal article" date="2015" name="Nature">
        <title>Complex archaea that bridge the gap between prokaryotes and eukaryotes.</title>
        <authorList>
            <person name="Spang A."/>
            <person name="Saw J.H."/>
            <person name="Jorgensen S.L."/>
            <person name="Zaremba-Niedzwiedzka K."/>
            <person name="Martijn J."/>
            <person name="Lind A.E."/>
            <person name="van Eijk R."/>
            <person name="Schleper C."/>
            <person name="Guy L."/>
            <person name="Ettema T.J."/>
        </authorList>
    </citation>
    <scope>NUCLEOTIDE SEQUENCE</scope>
</reference>
<dbReference type="EMBL" id="LAZR01029541">
    <property type="protein sequence ID" value="KKL59275.1"/>
    <property type="molecule type" value="Genomic_DNA"/>
</dbReference>
<organism evidence="1">
    <name type="scientific">marine sediment metagenome</name>
    <dbReference type="NCBI Taxonomy" id="412755"/>
    <lineage>
        <taxon>unclassified sequences</taxon>
        <taxon>metagenomes</taxon>
        <taxon>ecological metagenomes</taxon>
    </lineage>
</organism>
<gene>
    <name evidence="1" type="ORF">LCGC14_2216970</name>
</gene>
<protein>
    <recommendedName>
        <fullName evidence="2">PD-(D/E)XK endonuclease-like domain-containing protein</fullName>
    </recommendedName>
</protein>
<comment type="caution">
    <text evidence="1">The sequence shown here is derived from an EMBL/GenBank/DDBJ whole genome shotgun (WGS) entry which is preliminary data.</text>
</comment>
<evidence type="ECO:0008006" key="2">
    <source>
        <dbReference type="Google" id="ProtNLM"/>
    </source>
</evidence>
<evidence type="ECO:0000313" key="1">
    <source>
        <dbReference type="EMBL" id="KKL59275.1"/>
    </source>
</evidence>
<sequence length="275" mass="31886">MDNIKITEVTVSRSGTLPTGYFQNVKPSFSMTAEVRPGESPEYITETCNNYLCHLFEMEDKKAKAELLQKRYKNFRWYHKNGKKYVSVTTVLGWGDRYNKFKKFTDDELAQYASQGNIIEALMTEYLKTGKWIDPNNTSKLQDDVAMLNLGGMGFNWDKCTHKTFIEKFGKKIGVIENYQGTVYNDDYEYAGTYDILGEFDGKRSIIDIKRNYFNMQQLAAYAMCLKDVEQLVIFKVGPTENKCGYYKPITTTDIQKEFDGFLAAREQFRQKFGI</sequence>